<proteinExistence type="predicted"/>
<protein>
    <submittedName>
        <fullName evidence="1">Uncharacterized protein</fullName>
    </submittedName>
</protein>
<organism evidence="1 2">
    <name type="scientific">Schistosoma margrebowiei</name>
    <dbReference type="NCBI Taxonomy" id="48269"/>
    <lineage>
        <taxon>Eukaryota</taxon>
        <taxon>Metazoa</taxon>
        <taxon>Spiralia</taxon>
        <taxon>Lophotrochozoa</taxon>
        <taxon>Platyhelminthes</taxon>
        <taxon>Trematoda</taxon>
        <taxon>Digenea</taxon>
        <taxon>Strigeidida</taxon>
        <taxon>Schistosomatoidea</taxon>
        <taxon>Schistosomatidae</taxon>
        <taxon>Schistosoma</taxon>
    </lineage>
</organism>
<dbReference type="AlphaFoldDB" id="A0A183LIH5"/>
<reference evidence="1 2" key="1">
    <citation type="submission" date="2018-11" db="EMBL/GenBank/DDBJ databases">
        <authorList>
            <consortium name="Pathogen Informatics"/>
        </authorList>
    </citation>
    <scope>NUCLEOTIDE SEQUENCE [LARGE SCALE GENOMIC DNA]</scope>
    <source>
        <strain evidence="1 2">Zambia</strain>
    </source>
</reference>
<sequence length="99" mass="11377">MSVIQCYALIDETDEENKDQFDEWLKSIVDKCPITDPTILMADINAKVEMDNIGYDNIMRRHRLGLSNGNGEGFSILYAFEKMVIGGTIFLHKRKYKVT</sequence>
<name>A0A183LIH5_9TREM</name>
<keyword evidence="2" id="KW-1185">Reference proteome</keyword>
<dbReference type="EMBL" id="UZAI01001052">
    <property type="protein sequence ID" value="VDO58597.1"/>
    <property type="molecule type" value="Genomic_DNA"/>
</dbReference>
<evidence type="ECO:0000313" key="2">
    <source>
        <dbReference type="Proteomes" id="UP000277204"/>
    </source>
</evidence>
<gene>
    <name evidence="1" type="ORF">SMRZ_LOCUS3600</name>
</gene>
<accession>A0A183LIH5</accession>
<dbReference type="Proteomes" id="UP000277204">
    <property type="component" value="Unassembled WGS sequence"/>
</dbReference>
<evidence type="ECO:0000313" key="1">
    <source>
        <dbReference type="EMBL" id="VDO58597.1"/>
    </source>
</evidence>